<feature type="signal peptide" evidence="1">
    <location>
        <begin position="1"/>
        <end position="19"/>
    </location>
</feature>
<evidence type="ECO:0000313" key="2">
    <source>
        <dbReference type="EMBL" id="MBW48935.1"/>
    </source>
</evidence>
<protein>
    <submittedName>
        <fullName evidence="2">Putative secreted protein</fullName>
    </submittedName>
</protein>
<feature type="chain" id="PRO_5014720868" evidence="1">
    <location>
        <begin position="20"/>
        <end position="78"/>
    </location>
</feature>
<name>A0A2M4B7A8_9DIPT</name>
<accession>A0A2M4B7A8</accession>
<organism evidence="2">
    <name type="scientific">Anopheles triannulatus</name>
    <dbReference type="NCBI Taxonomy" id="58253"/>
    <lineage>
        <taxon>Eukaryota</taxon>
        <taxon>Metazoa</taxon>
        <taxon>Ecdysozoa</taxon>
        <taxon>Arthropoda</taxon>
        <taxon>Hexapoda</taxon>
        <taxon>Insecta</taxon>
        <taxon>Pterygota</taxon>
        <taxon>Neoptera</taxon>
        <taxon>Endopterygota</taxon>
        <taxon>Diptera</taxon>
        <taxon>Nematocera</taxon>
        <taxon>Culicoidea</taxon>
        <taxon>Culicidae</taxon>
        <taxon>Anophelinae</taxon>
        <taxon>Anopheles</taxon>
    </lineage>
</organism>
<evidence type="ECO:0000256" key="1">
    <source>
        <dbReference type="SAM" id="SignalP"/>
    </source>
</evidence>
<sequence length="78" mass="8378">MSAYGMLLLLAVVGNFTNSKSGLRAGSPPQGPSDALGLWPLAAQSIFPGHHHLQVPDRDRSARVQGNLFLEARRLASR</sequence>
<dbReference type="EMBL" id="GGFK01015614">
    <property type="protein sequence ID" value="MBW48935.1"/>
    <property type="molecule type" value="Transcribed_RNA"/>
</dbReference>
<reference evidence="2" key="1">
    <citation type="submission" date="2018-01" db="EMBL/GenBank/DDBJ databases">
        <title>An insight into the sialome of Amazonian anophelines.</title>
        <authorList>
            <person name="Ribeiro J.M."/>
            <person name="Scarpassa V."/>
            <person name="Calvo E."/>
        </authorList>
    </citation>
    <scope>NUCLEOTIDE SEQUENCE</scope>
    <source>
        <tissue evidence="2">Salivary glands</tissue>
    </source>
</reference>
<keyword evidence="1" id="KW-0732">Signal</keyword>
<dbReference type="AlphaFoldDB" id="A0A2M4B7A8"/>
<proteinExistence type="predicted"/>